<organism evidence="8 9">
    <name type="scientific">Methanonatronarchaeum thermophilum</name>
    <dbReference type="NCBI Taxonomy" id="1927129"/>
    <lineage>
        <taxon>Archaea</taxon>
        <taxon>Methanobacteriati</taxon>
        <taxon>Methanobacteriota</taxon>
        <taxon>Methanonatronarchaeia</taxon>
        <taxon>Methanonatronarchaeales</taxon>
        <taxon>Methanonatronarchaeaceae</taxon>
        <taxon>Methanonatronarchaeum</taxon>
    </lineage>
</organism>
<dbReference type="FunFam" id="3.30.70.330:FF:000532">
    <property type="entry name" value="50S ribosomal protein L23"/>
    <property type="match status" value="1"/>
</dbReference>
<dbReference type="Pfam" id="PF00276">
    <property type="entry name" value="Ribosomal_L23"/>
    <property type="match status" value="1"/>
</dbReference>
<dbReference type="GO" id="GO:1990904">
    <property type="term" value="C:ribonucleoprotein complex"/>
    <property type="evidence" value="ECO:0007669"/>
    <property type="project" value="UniProtKB-KW"/>
</dbReference>
<proteinExistence type="inferred from homology"/>
<dbReference type="PANTHER" id="PTHR11620">
    <property type="entry name" value="60S RIBOSOMAL PROTEIN L23A"/>
    <property type="match status" value="1"/>
</dbReference>
<dbReference type="GO" id="GO:0006412">
    <property type="term" value="P:translation"/>
    <property type="evidence" value="ECO:0007669"/>
    <property type="project" value="UniProtKB-UniRule"/>
</dbReference>
<evidence type="ECO:0000256" key="4">
    <source>
        <dbReference type="ARBA" id="ARBA00022980"/>
    </source>
</evidence>
<comment type="caution">
    <text evidence="8">The sequence shown here is derived from an EMBL/GenBank/DDBJ whole genome shotgun (WGS) entry which is preliminary data.</text>
</comment>
<gene>
    <name evidence="6" type="primary">rpl23</name>
    <name evidence="8" type="ORF">AMET1_0495</name>
</gene>
<evidence type="ECO:0000313" key="8">
    <source>
        <dbReference type="EMBL" id="OUJ18844.1"/>
    </source>
</evidence>
<dbReference type="OrthoDB" id="7751at2157"/>
<keyword evidence="9" id="KW-1185">Reference proteome</keyword>
<keyword evidence="5 6" id="KW-0687">Ribonucleoprotein</keyword>
<dbReference type="SUPFAM" id="SSF54189">
    <property type="entry name" value="Ribosomal proteins S24e, L23 and L15e"/>
    <property type="match status" value="1"/>
</dbReference>
<comment type="subunit">
    <text evidence="6">Part of the 50S ribosomal subunit. Contacts protein L29.</text>
</comment>
<dbReference type="PROSITE" id="PS00050">
    <property type="entry name" value="RIBOSOMAL_L23"/>
    <property type="match status" value="1"/>
</dbReference>
<evidence type="ECO:0000256" key="1">
    <source>
        <dbReference type="ARBA" id="ARBA00006700"/>
    </source>
</evidence>
<evidence type="ECO:0000256" key="3">
    <source>
        <dbReference type="ARBA" id="ARBA00022884"/>
    </source>
</evidence>
<dbReference type="InterPro" id="IPR012678">
    <property type="entry name" value="Ribosomal_uL23/eL15/eS24_sf"/>
</dbReference>
<dbReference type="GO" id="GO:0019843">
    <property type="term" value="F:rRNA binding"/>
    <property type="evidence" value="ECO:0007669"/>
    <property type="project" value="UniProtKB-UniRule"/>
</dbReference>
<comment type="similarity">
    <text evidence="1 6 7">Belongs to the universal ribosomal protein uL23 family.</text>
</comment>
<evidence type="ECO:0000256" key="6">
    <source>
        <dbReference type="HAMAP-Rule" id="MF_01369"/>
    </source>
</evidence>
<evidence type="ECO:0000256" key="2">
    <source>
        <dbReference type="ARBA" id="ARBA00022730"/>
    </source>
</evidence>
<keyword evidence="4 6" id="KW-0689">Ribosomal protein</keyword>
<comment type="function">
    <text evidence="6">Binds to 23S rRNA. One of the proteins that surrounds the polypeptide exit tunnel on the outside of the ribosome.</text>
</comment>
<dbReference type="InterPro" id="IPR019985">
    <property type="entry name" value="Ribosomal_uL23"/>
</dbReference>
<dbReference type="InterPro" id="IPR001014">
    <property type="entry name" value="Ribosomal_uL23_CS"/>
</dbReference>
<keyword evidence="2 6" id="KW-0699">rRNA-binding</keyword>
<evidence type="ECO:0000256" key="7">
    <source>
        <dbReference type="RuleBase" id="RU003934"/>
    </source>
</evidence>
<sequence length="83" mass="9254">MSIIINPVVTEKATRVMEQNNSLTFIVNIDATKNEVADEIEYMYGVEVENINTMITPQGKKKAIITLSSDYDAEEIAGRIGIF</sequence>
<dbReference type="HAMAP" id="MF_01369_A">
    <property type="entry name" value="Ribosomal_uL23_A"/>
    <property type="match status" value="1"/>
</dbReference>
<protein>
    <recommendedName>
        <fullName evidence="6">Large ribosomal subunit protein uL23</fullName>
    </recommendedName>
</protein>
<accession>A0A1Y3GF72</accession>
<evidence type="ECO:0000256" key="5">
    <source>
        <dbReference type="ARBA" id="ARBA00023274"/>
    </source>
</evidence>
<dbReference type="Proteomes" id="UP000195137">
    <property type="component" value="Unassembled WGS sequence"/>
</dbReference>
<keyword evidence="3 6" id="KW-0694">RNA-binding</keyword>
<dbReference type="AlphaFoldDB" id="A0A1Y3GF72"/>
<dbReference type="HAMAP" id="MF_01369_B">
    <property type="entry name" value="Ribosomal_uL23_B"/>
    <property type="match status" value="1"/>
</dbReference>
<dbReference type="GO" id="GO:0005840">
    <property type="term" value="C:ribosome"/>
    <property type="evidence" value="ECO:0007669"/>
    <property type="project" value="UniProtKB-UniRule"/>
</dbReference>
<dbReference type="NCBIfam" id="NF011118">
    <property type="entry name" value="PRK14548.1"/>
    <property type="match status" value="1"/>
</dbReference>
<dbReference type="EMBL" id="MRZU01000003">
    <property type="protein sequence ID" value="OUJ18844.1"/>
    <property type="molecule type" value="Genomic_DNA"/>
</dbReference>
<dbReference type="Gene3D" id="3.30.70.330">
    <property type="match status" value="1"/>
</dbReference>
<dbReference type="InterPro" id="IPR012677">
    <property type="entry name" value="Nucleotide-bd_a/b_plait_sf"/>
</dbReference>
<dbReference type="InterPro" id="IPR013025">
    <property type="entry name" value="Ribosomal_uL23-like"/>
</dbReference>
<reference evidence="8 9" key="1">
    <citation type="submission" date="2016-12" db="EMBL/GenBank/DDBJ databases">
        <title>Discovery of methanogenic haloarchaea.</title>
        <authorList>
            <person name="Sorokin D.Y."/>
            <person name="Makarova K.S."/>
            <person name="Abbas B."/>
            <person name="Ferrer M."/>
            <person name="Golyshin P.N."/>
        </authorList>
    </citation>
    <scope>NUCLEOTIDE SEQUENCE [LARGE SCALE GENOMIC DNA]</scope>
    <source>
        <strain evidence="8">AMET1</strain>
    </source>
</reference>
<name>A0A1Y3GF72_9EURY</name>
<dbReference type="GO" id="GO:0003735">
    <property type="term" value="F:structural constituent of ribosome"/>
    <property type="evidence" value="ECO:0007669"/>
    <property type="project" value="UniProtKB-UniRule"/>
</dbReference>
<dbReference type="NCBIfam" id="TIGR03636">
    <property type="entry name" value="uL23_arch"/>
    <property type="match status" value="1"/>
</dbReference>
<evidence type="ECO:0000313" key="9">
    <source>
        <dbReference type="Proteomes" id="UP000195137"/>
    </source>
</evidence>
<dbReference type="RefSeq" id="WP_086636898.1">
    <property type="nucleotide sequence ID" value="NZ_MRZU01000003.1"/>
</dbReference>